<dbReference type="PANTHER" id="PTHR43626">
    <property type="entry name" value="ACYL-COA N-ACYLTRANSFERASE"/>
    <property type="match status" value="1"/>
</dbReference>
<proteinExistence type="predicted"/>
<dbReference type="InterPro" id="IPR045039">
    <property type="entry name" value="NSI-like"/>
</dbReference>
<evidence type="ECO:0000313" key="5">
    <source>
        <dbReference type="Proteomes" id="UP000301475"/>
    </source>
</evidence>
<evidence type="ECO:0000313" key="4">
    <source>
        <dbReference type="EMBL" id="QCT06048.1"/>
    </source>
</evidence>
<dbReference type="PANTHER" id="PTHR43626:SF4">
    <property type="entry name" value="GCN5-RELATED N-ACETYLTRANSFERASE 2, CHLOROPLASTIC"/>
    <property type="match status" value="1"/>
</dbReference>
<dbReference type="InterPro" id="IPR016181">
    <property type="entry name" value="Acyl_CoA_acyltransferase"/>
</dbReference>
<dbReference type="Gene3D" id="3.40.630.30">
    <property type="match status" value="1"/>
</dbReference>
<evidence type="ECO:0000256" key="1">
    <source>
        <dbReference type="ARBA" id="ARBA00022679"/>
    </source>
</evidence>
<dbReference type="CDD" id="cd04301">
    <property type="entry name" value="NAT_SF"/>
    <property type="match status" value="1"/>
</dbReference>
<evidence type="ECO:0000256" key="2">
    <source>
        <dbReference type="ARBA" id="ARBA00023315"/>
    </source>
</evidence>
<dbReference type="Pfam" id="PF00583">
    <property type="entry name" value="Acetyltransf_1"/>
    <property type="match status" value="1"/>
</dbReference>
<keyword evidence="2" id="KW-0012">Acyltransferase</keyword>
<dbReference type="SUPFAM" id="SSF55729">
    <property type="entry name" value="Acyl-CoA N-acyltransferases (Nat)"/>
    <property type="match status" value="1"/>
</dbReference>
<organism evidence="4 5">
    <name type="scientific">Ruminococcus bovis</name>
    <dbReference type="NCBI Taxonomy" id="2564099"/>
    <lineage>
        <taxon>Bacteria</taxon>
        <taxon>Bacillati</taxon>
        <taxon>Bacillota</taxon>
        <taxon>Clostridia</taxon>
        <taxon>Eubacteriales</taxon>
        <taxon>Oscillospiraceae</taxon>
        <taxon>Ruminococcus</taxon>
    </lineage>
</organism>
<protein>
    <submittedName>
        <fullName evidence="4">GNAT family N-acetyltransferase</fullName>
    </submittedName>
</protein>
<dbReference type="PROSITE" id="PS51186">
    <property type="entry name" value="GNAT"/>
    <property type="match status" value="1"/>
</dbReference>
<dbReference type="AlphaFoldDB" id="A0A4P8XYX2"/>
<dbReference type="KEGG" id="ruj:E5Z56_01095"/>
<accession>A0A4P8XYX2</accession>
<dbReference type="RefSeq" id="WP_138156146.1">
    <property type="nucleotide sequence ID" value="NZ_CP039381.1"/>
</dbReference>
<gene>
    <name evidence="4" type="ORF">E5Z56_01095</name>
</gene>
<name>A0A4P8XYX2_9FIRM</name>
<keyword evidence="1 4" id="KW-0808">Transferase</keyword>
<dbReference type="OrthoDB" id="9775804at2"/>
<reference evidence="4 5" key="1">
    <citation type="submission" date="2019-04" db="EMBL/GenBank/DDBJ databases">
        <authorList>
            <person name="Embree M."/>
            <person name="Gaffney J.R."/>
        </authorList>
    </citation>
    <scope>NUCLEOTIDE SEQUENCE [LARGE SCALE GENOMIC DNA]</scope>
    <source>
        <strain evidence="4 5">JE7A12</strain>
    </source>
</reference>
<dbReference type="EMBL" id="CP039381">
    <property type="protein sequence ID" value="QCT06048.1"/>
    <property type="molecule type" value="Genomic_DNA"/>
</dbReference>
<evidence type="ECO:0000259" key="3">
    <source>
        <dbReference type="PROSITE" id="PS51186"/>
    </source>
</evidence>
<keyword evidence="5" id="KW-1185">Reference proteome</keyword>
<dbReference type="GO" id="GO:0005737">
    <property type="term" value="C:cytoplasm"/>
    <property type="evidence" value="ECO:0007669"/>
    <property type="project" value="TreeGrafter"/>
</dbReference>
<dbReference type="GO" id="GO:0008080">
    <property type="term" value="F:N-acetyltransferase activity"/>
    <property type="evidence" value="ECO:0007669"/>
    <property type="project" value="InterPro"/>
</dbReference>
<dbReference type="Proteomes" id="UP000301475">
    <property type="component" value="Chromosome"/>
</dbReference>
<sequence length="137" mass="15864">MNITYTEEKNFTQEQVVNLFKSVGWQSADYPTRLYKALNNSSTVVTSWCGEELVGLVRVLDDSEMVAFIHYLLVNPKYQGNGIANHLMSIVKEKYKDYLYLEVMPDQKKNVPFYIKQGFNVMEDGTAMNIVNENNKY</sequence>
<feature type="domain" description="N-acetyltransferase" evidence="3">
    <location>
        <begin position="3"/>
        <end position="137"/>
    </location>
</feature>
<dbReference type="InterPro" id="IPR000182">
    <property type="entry name" value="GNAT_dom"/>
</dbReference>